<keyword evidence="9" id="KW-0862">Zinc</keyword>
<dbReference type="SUPFAM" id="SSF53187">
    <property type="entry name" value="Zn-dependent exopeptidases"/>
    <property type="match status" value="1"/>
</dbReference>
<evidence type="ECO:0000259" key="12">
    <source>
        <dbReference type="Pfam" id="PF07687"/>
    </source>
</evidence>
<evidence type="ECO:0000256" key="2">
    <source>
        <dbReference type="ARBA" id="ARBA00001947"/>
    </source>
</evidence>
<accession>A0A520KEG6</accession>
<evidence type="ECO:0000256" key="7">
    <source>
        <dbReference type="ARBA" id="ARBA00022723"/>
    </source>
</evidence>
<comment type="cofactor">
    <cofactor evidence="1">
        <name>Co(2+)</name>
        <dbReference type="ChEBI" id="CHEBI:48828"/>
    </cofactor>
</comment>
<dbReference type="Pfam" id="PF01546">
    <property type="entry name" value="Peptidase_M20"/>
    <property type="match status" value="1"/>
</dbReference>
<dbReference type="InterPro" id="IPR050072">
    <property type="entry name" value="Peptidase_M20A"/>
</dbReference>
<dbReference type="EMBL" id="QNVI01000062">
    <property type="protein sequence ID" value="TDA37871.1"/>
    <property type="molecule type" value="Genomic_DNA"/>
</dbReference>
<evidence type="ECO:0000313" key="13">
    <source>
        <dbReference type="EMBL" id="RZN55481.1"/>
    </source>
</evidence>
<dbReference type="AlphaFoldDB" id="A0A520KEG6"/>
<evidence type="ECO:0000256" key="1">
    <source>
        <dbReference type="ARBA" id="ARBA00001941"/>
    </source>
</evidence>
<dbReference type="SUPFAM" id="SSF55031">
    <property type="entry name" value="Bacterial exopeptidase dimerisation domain"/>
    <property type="match status" value="1"/>
</dbReference>
<comment type="pathway">
    <text evidence="3">Amino-acid biosynthesis; L-lysine biosynthesis via DAP pathway; LL-2,6-diaminopimelate from (S)-tetrahydrodipicolinate (succinylase route): step 3/3.</text>
</comment>
<dbReference type="GO" id="GO:0046872">
    <property type="term" value="F:metal ion binding"/>
    <property type="evidence" value="ECO:0007669"/>
    <property type="project" value="UniProtKB-KW"/>
</dbReference>
<evidence type="ECO:0000313" key="16">
    <source>
        <dbReference type="Proteomes" id="UP000317265"/>
    </source>
</evidence>
<dbReference type="InterPro" id="IPR010182">
    <property type="entry name" value="ArgE/DapE"/>
</dbReference>
<evidence type="ECO:0000256" key="6">
    <source>
        <dbReference type="ARBA" id="ARBA00016853"/>
    </source>
</evidence>
<dbReference type="UniPathway" id="UPA00034">
    <property type="reaction ID" value="UER00021"/>
</dbReference>
<dbReference type="InterPro" id="IPR001261">
    <property type="entry name" value="ArgE/DapE_CS"/>
</dbReference>
<evidence type="ECO:0000256" key="11">
    <source>
        <dbReference type="ARBA" id="ARBA00051301"/>
    </source>
</evidence>
<gene>
    <name evidence="14" type="ORF">DSO09_05875</name>
    <name evidence="13" type="ORF">EF809_05185</name>
</gene>
<reference evidence="13 15" key="2">
    <citation type="journal article" date="2019" name="Nat. Microbiol.">
        <title>Wide diversity of methane and short-chain alkane metabolisms in uncultured archaea.</title>
        <authorList>
            <person name="Borrel G."/>
            <person name="Adam P.S."/>
            <person name="McKay L.J."/>
            <person name="Chen L.X."/>
            <person name="Sierra-Garcia I.N."/>
            <person name="Sieber C.M."/>
            <person name="Letourneur Q."/>
            <person name="Ghozlane A."/>
            <person name="Andersen G.L."/>
            <person name="Li W.J."/>
            <person name="Hallam S.J."/>
            <person name="Muyzer G."/>
            <person name="de Oliveira V.M."/>
            <person name="Inskeep W.P."/>
            <person name="Banfield J.F."/>
            <person name="Gribaldo S."/>
        </authorList>
    </citation>
    <scope>NUCLEOTIDE SEQUENCE [LARGE SCALE GENOMIC DNA]</scope>
    <source>
        <strain evidence="13">Verst-YHS</strain>
    </source>
</reference>
<dbReference type="PANTHER" id="PTHR43808">
    <property type="entry name" value="ACETYLORNITHINE DEACETYLASE"/>
    <property type="match status" value="1"/>
</dbReference>
<dbReference type="Pfam" id="PF07687">
    <property type="entry name" value="M20_dimer"/>
    <property type="match status" value="1"/>
</dbReference>
<dbReference type="GO" id="GO:0009089">
    <property type="term" value="P:lysine biosynthetic process via diaminopimelate"/>
    <property type="evidence" value="ECO:0007669"/>
    <property type="project" value="UniProtKB-UniPathway"/>
</dbReference>
<organism evidence="13 15">
    <name type="scientific">Thermoproteota archaeon</name>
    <dbReference type="NCBI Taxonomy" id="2056631"/>
    <lineage>
        <taxon>Archaea</taxon>
        <taxon>Thermoproteota</taxon>
    </lineage>
</organism>
<evidence type="ECO:0000256" key="4">
    <source>
        <dbReference type="ARBA" id="ARBA00006247"/>
    </source>
</evidence>
<proteinExistence type="inferred from homology"/>
<comment type="similarity">
    <text evidence="4">Belongs to the peptidase M20A family.</text>
</comment>
<dbReference type="Proteomes" id="UP000317265">
    <property type="component" value="Unassembled WGS sequence"/>
</dbReference>
<feature type="domain" description="Peptidase M20 dimerisation" evidence="12">
    <location>
        <begin position="171"/>
        <end position="285"/>
    </location>
</feature>
<evidence type="ECO:0000313" key="15">
    <source>
        <dbReference type="Proteomes" id="UP000316080"/>
    </source>
</evidence>
<dbReference type="Gene3D" id="3.30.70.360">
    <property type="match status" value="1"/>
</dbReference>
<dbReference type="EC" id="3.5.1.18" evidence="5"/>
<dbReference type="InterPro" id="IPR036264">
    <property type="entry name" value="Bact_exopeptidase_dim_dom"/>
</dbReference>
<dbReference type="Proteomes" id="UP000316080">
    <property type="component" value="Unassembled WGS sequence"/>
</dbReference>
<evidence type="ECO:0000256" key="5">
    <source>
        <dbReference type="ARBA" id="ARBA00011921"/>
    </source>
</evidence>
<keyword evidence="8" id="KW-0378">Hydrolase</keyword>
<dbReference type="GO" id="GO:0009014">
    <property type="term" value="F:succinyl-diaminopimelate desuccinylase activity"/>
    <property type="evidence" value="ECO:0007669"/>
    <property type="project" value="UniProtKB-EC"/>
</dbReference>
<keyword evidence="7" id="KW-0479">Metal-binding</keyword>
<evidence type="ECO:0000256" key="9">
    <source>
        <dbReference type="ARBA" id="ARBA00022833"/>
    </source>
</evidence>
<name>A0A520KEG6_9CREN</name>
<evidence type="ECO:0000256" key="8">
    <source>
        <dbReference type="ARBA" id="ARBA00022801"/>
    </source>
</evidence>
<dbReference type="PANTHER" id="PTHR43808:SF32">
    <property type="entry name" value="ARGE_DAPE-RELATED DEACYLASE"/>
    <property type="match status" value="1"/>
</dbReference>
<comment type="catalytic activity">
    <reaction evidence="11">
        <text>N-succinyl-(2S,6S)-2,6-diaminopimelate + H2O = (2S,6S)-2,6-diaminopimelate + succinate</text>
        <dbReference type="Rhea" id="RHEA:22608"/>
        <dbReference type="ChEBI" id="CHEBI:15377"/>
        <dbReference type="ChEBI" id="CHEBI:30031"/>
        <dbReference type="ChEBI" id="CHEBI:57609"/>
        <dbReference type="ChEBI" id="CHEBI:58087"/>
        <dbReference type="EC" id="3.5.1.18"/>
    </reaction>
</comment>
<evidence type="ECO:0000313" key="14">
    <source>
        <dbReference type="EMBL" id="TDA37871.1"/>
    </source>
</evidence>
<dbReference type="PROSITE" id="PS00758">
    <property type="entry name" value="ARGE_DAPE_CPG2_1"/>
    <property type="match status" value="1"/>
</dbReference>
<evidence type="ECO:0000256" key="3">
    <source>
        <dbReference type="ARBA" id="ARBA00005130"/>
    </source>
</evidence>
<protein>
    <recommendedName>
        <fullName evidence="6">Probable succinyl-diaminopimelate desuccinylase</fullName>
        <ecNumber evidence="5">3.5.1.18</ecNumber>
    </recommendedName>
</protein>
<keyword evidence="10" id="KW-0170">Cobalt</keyword>
<evidence type="ECO:0000256" key="10">
    <source>
        <dbReference type="ARBA" id="ARBA00023285"/>
    </source>
</evidence>
<reference evidence="14 16" key="1">
    <citation type="journal article" date="2019" name="Nat. Microbiol.">
        <title>Expanding anaerobic alkane metabolism in the domain of Archaea.</title>
        <authorList>
            <person name="Wang Y."/>
            <person name="Wegener G."/>
            <person name="Hou J."/>
            <person name="Wang F."/>
            <person name="Xiao X."/>
        </authorList>
    </citation>
    <scope>NUCLEOTIDE SEQUENCE [LARGE SCALE GENOMIC DNA]</scope>
    <source>
        <strain evidence="14">WYZ-LMO11</strain>
    </source>
</reference>
<comment type="cofactor">
    <cofactor evidence="2">
        <name>Zn(2+)</name>
        <dbReference type="ChEBI" id="CHEBI:29105"/>
    </cofactor>
</comment>
<dbReference type="EMBL" id="RXIH01000043">
    <property type="protein sequence ID" value="RZN55481.1"/>
    <property type="molecule type" value="Genomic_DNA"/>
</dbReference>
<dbReference type="InterPro" id="IPR002933">
    <property type="entry name" value="Peptidase_M20"/>
</dbReference>
<comment type="caution">
    <text evidence="13">The sequence shown here is derived from an EMBL/GenBank/DDBJ whole genome shotgun (WGS) entry which is preliminary data.</text>
</comment>
<dbReference type="Gene3D" id="3.40.630.10">
    <property type="entry name" value="Zn peptidases"/>
    <property type="match status" value="2"/>
</dbReference>
<dbReference type="InterPro" id="IPR011650">
    <property type="entry name" value="Peptidase_M20_dimer"/>
</dbReference>
<dbReference type="NCBIfam" id="TIGR01910">
    <property type="entry name" value="DapE-ArgE"/>
    <property type="match status" value="1"/>
</dbReference>
<sequence length="384" mass="43118">MDYEISVLEKLIKIDTDVTTKENYFECALLIKEMLEELNLEVEFFNPNFDDGIKRPSVMGYLDASSNYTIGFFAHYDVVPVGTGWTKPPFKLTIENDRIFGRGAADDKGAIAAILGALRIVKNNSRFNVMAVFSPEEEVGGELGLGYIIKNYDIKPDFGIIVDSSPDVISIGASGIVRGEIRVIGKQGHAGYPHLAINPIHELSYVINEFKTFIKMRESKQSICNAPPRSLKEKVWGRFSFTMIGGGIKENVIPNEAWAKFDMRLIPEENPEEAINELYNFIKYLKINGKILLSIEKIDRGYLTDPSNSFVQMFIDSTKKVFGRPLPLAACLGGNDGRFLADKGIPVIAYGVIADDTNFHGIDEFVYIRDLKNVRDVFVEFLRK</sequence>